<dbReference type="OMA" id="SSVESWW"/>
<dbReference type="GO" id="GO:0004497">
    <property type="term" value="F:monooxygenase activity"/>
    <property type="evidence" value="ECO:0007669"/>
    <property type="project" value="UniProtKB-KW"/>
</dbReference>
<dbReference type="STRING" id="4565.A0A3B6IUZ1"/>
<dbReference type="GO" id="GO:0048731">
    <property type="term" value="P:system development"/>
    <property type="evidence" value="ECO:0000318"/>
    <property type="project" value="GO_Central"/>
</dbReference>
<dbReference type="Gene3D" id="1.10.630.10">
    <property type="entry name" value="Cytochrome P450"/>
    <property type="match status" value="1"/>
</dbReference>
<dbReference type="Gramene" id="TraesPARA_EIv1.0_1391850.1">
    <property type="protein sequence ID" value="TraesPARA_EIv1.0_1391850.1.CDS"/>
    <property type="gene ID" value="TraesPARA_EIv1.0_1391850"/>
</dbReference>
<dbReference type="GO" id="GO:0016705">
    <property type="term" value="F:oxidoreductase activity, acting on paired donors, with incorporation or reduction of molecular oxygen"/>
    <property type="evidence" value="ECO:0007669"/>
    <property type="project" value="InterPro"/>
</dbReference>
<dbReference type="EnsemblPlants" id="TraesCS4B02G330500.1">
    <property type="protein sequence ID" value="TraesCS4B02G330500.1"/>
    <property type="gene ID" value="TraesCS4B02G330500"/>
</dbReference>
<keyword evidence="3 10" id="KW-0349">Heme</keyword>
<evidence type="ECO:0000256" key="8">
    <source>
        <dbReference type="ARBA" id="ARBA00023004"/>
    </source>
</evidence>
<dbReference type="InterPro" id="IPR001128">
    <property type="entry name" value="Cyt_P450"/>
</dbReference>
<dbReference type="PROSITE" id="PS00086">
    <property type="entry name" value="CYTOCHROME_P450"/>
    <property type="match status" value="1"/>
</dbReference>
<dbReference type="InterPro" id="IPR036396">
    <property type="entry name" value="Cyt_P450_sf"/>
</dbReference>
<evidence type="ECO:0008006" key="15">
    <source>
        <dbReference type="Google" id="ProtNLM"/>
    </source>
</evidence>
<keyword evidence="4 12" id="KW-0812">Transmembrane</keyword>
<dbReference type="KEGG" id="taes:123089433"/>
<dbReference type="Gramene" id="TraesWEE_scaffold_055711_01G000100.1">
    <property type="protein sequence ID" value="TraesWEE_scaffold_055711_01G000100.1"/>
    <property type="gene ID" value="TraesWEE_scaffold_055711_01G000100"/>
</dbReference>
<dbReference type="Gramene" id="TraesCS4B03G0856300.1">
    <property type="protein sequence ID" value="TraesCS4B03G0856300.1.CDS"/>
    <property type="gene ID" value="TraesCS4B03G0856300"/>
</dbReference>
<keyword evidence="5 10" id="KW-0479">Metal-binding</keyword>
<evidence type="ECO:0000313" key="14">
    <source>
        <dbReference type="Proteomes" id="UP000019116"/>
    </source>
</evidence>
<evidence type="ECO:0000313" key="13">
    <source>
        <dbReference type="EnsemblPlants" id="TraesCS4B02G330500.1"/>
    </source>
</evidence>
<dbReference type="Gramene" id="TraesCS4B02G330500.1">
    <property type="protein sequence ID" value="TraesCS4B02G330500.1"/>
    <property type="gene ID" value="TraesCS4B02G330500"/>
</dbReference>
<feature type="transmembrane region" description="Helical" evidence="12">
    <location>
        <begin position="86"/>
        <end position="106"/>
    </location>
</feature>
<evidence type="ECO:0000256" key="1">
    <source>
        <dbReference type="ARBA" id="ARBA00001971"/>
    </source>
</evidence>
<keyword evidence="14" id="KW-1185">Reference proteome</keyword>
<dbReference type="FunFam" id="1.10.630.10:FF:000016">
    <property type="entry name" value="Cytochrome P450 78A5"/>
    <property type="match status" value="1"/>
</dbReference>
<evidence type="ECO:0000256" key="5">
    <source>
        <dbReference type="ARBA" id="ARBA00022723"/>
    </source>
</evidence>
<evidence type="ECO:0000256" key="10">
    <source>
        <dbReference type="PIRSR" id="PIRSR602401-1"/>
    </source>
</evidence>
<dbReference type="SUPFAM" id="SSF48264">
    <property type="entry name" value="Cytochrome P450"/>
    <property type="match status" value="1"/>
</dbReference>
<keyword evidence="7 11" id="KW-0560">Oxidoreductase</keyword>
<comment type="cofactor">
    <cofactor evidence="1 10">
        <name>heme</name>
        <dbReference type="ChEBI" id="CHEBI:30413"/>
    </cofactor>
</comment>
<evidence type="ECO:0000256" key="3">
    <source>
        <dbReference type="ARBA" id="ARBA00022617"/>
    </source>
</evidence>
<evidence type="ECO:0000256" key="9">
    <source>
        <dbReference type="ARBA" id="ARBA00023033"/>
    </source>
</evidence>
<dbReference type="SMR" id="A0A3B6IUZ1"/>
<dbReference type="PANTHER" id="PTHR47946:SF27">
    <property type="entry name" value="OS03G0134500 PROTEIN"/>
    <property type="match status" value="1"/>
</dbReference>
<evidence type="ECO:0000256" key="6">
    <source>
        <dbReference type="ARBA" id="ARBA00022989"/>
    </source>
</evidence>
<reference evidence="13" key="1">
    <citation type="submission" date="2018-08" db="EMBL/GenBank/DDBJ databases">
        <authorList>
            <person name="Rossello M."/>
        </authorList>
    </citation>
    <scope>NUCLEOTIDE SEQUENCE [LARGE SCALE GENOMIC DNA]</scope>
    <source>
        <strain evidence="13">cv. Chinese Spring</strain>
    </source>
</reference>
<dbReference type="Gramene" id="TraesCAD_scaffold_057673_01G000100.1">
    <property type="protein sequence ID" value="TraesCAD_scaffold_057673_01G000100.1"/>
    <property type="gene ID" value="TraesCAD_scaffold_057673_01G000100"/>
</dbReference>
<accession>A0A3B6IUZ1</accession>
<organism evidence="13">
    <name type="scientific">Triticum aestivum</name>
    <name type="common">Wheat</name>
    <dbReference type="NCBI Taxonomy" id="4565"/>
    <lineage>
        <taxon>Eukaryota</taxon>
        <taxon>Viridiplantae</taxon>
        <taxon>Streptophyta</taxon>
        <taxon>Embryophyta</taxon>
        <taxon>Tracheophyta</taxon>
        <taxon>Spermatophyta</taxon>
        <taxon>Magnoliopsida</taxon>
        <taxon>Liliopsida</taxon>
        <taxon>Poales</taxon>
        <taxon>Poaceae</taxon>
        <taxon>BOP clade</taxon>
        <taxon>Pooideae</taxon>
        <taxon>Triticodae</taxon>
        <taxon>Triticeae</taxon>
        <taxon>Triticinae</taxon>
        <taxon>Triticum</taxon>
    </lineage>
</organism>
<evidence type="ECO:0000256" key="7">
    <source>
        <dbReference type="ARBA" id="ARBA00023002"/>
    </source>
</evidence>
<keyword evidence="8 10" id="KW-0408">Iron</keyword>
<dbReference type="GeneID" id="123089433"/>
<dbReference type="PRINTS" id="PR00385">
    <property type="entry name" value="P450"/>
</dbReference>
<keyword evidence="6 12" id="KW-1133">Transmembrane helix</keyword>
<name>A0A3B6IUZ1_WHEAT</name>
<dbReference type="AlphaFoldDB" id="A0A3B6IUZ1"/>
<sequence>MIGSSLLTRTARASASESSLRRAGSYIYRLPCGSFPHRQHTPHQSPEMESSVQSWWVLPLTLLPAISGVQHDGTTGTTLAAVATSFAYVAVLACLAWAAAALLYWAHPGGPAWGRYWRGRGQGAGLRRVIPGPKGLPVLGSLGFMSGLAHRSLAAEAARRPGAKRLMALSLGPVRAVVASHPDVAKEILDNPAFAARPLNHAAYGLMFHRSIGFAEHGPYWRALRRVASGHLFGPRQVDAFAPYRARVAGDVVAALRGAGAGVVELRGVLRRASLYYIMRFVFGKEYDVSAPQSSSGEVEELLEMVHEGYELLGKENWCDYFPGLAAVDPQGIGARCAELMPRVNRFVHGIIREHRAKAKTSAASGEAPRDFVDILLSLQDSEGLADADIAAVLWEMIFRGTDAMAVLMEWAMARLVLHRDVQAKVHRELDEVVGRSSPVAESSLPALPYLQALIKEALRVHPPGPLLSWRHRAISDTYVDGHLVPAGTTAMVNQWAMSRDPEVWDAPLEFRPERFLAGGEAPDVSVLGADGRLVPFGSGRRSCPGKSLAMTTVTAWMATLLHEFEWAPAAPGVDLSEVLRLSCEMAAPLQVRARPRRDA</sequence>
<dbReference type="Pfam" id="PF00067">
    <property type="entry name" value="p450"/>
    <property type="match status" value="1"/>
</dbReference>
<dbReference type="RefSeq" id="XP_044367051.1">
    <property type="nucleotide sequence ID" value="XM_044511116.1"/>
</dbReference>
<dbReference type="PRINTS" id="PR00463">
    <property type="entry name" value="EP450I"/>
</dbReference>
<evidence type="ECO:0000256" key="12">
    <source>
        <dbReference type="SAM" id="Phobius"/>
    </source>
</evidence>
<keyword evidence="12" id="KW-0472">Membrane</keyword>
<dbReference type="GO" id="GO:0020037">
    <property type="term" value="F:heme binding"/>
    <property type="evidence" value="ECO:0007669"/>
    <property type="project" value="InterPro"/>
</dbReference>
<comment type="similarity">
    <text evidence="2 11">Belongs to the cytochrome P450 family.</text>
</comment>
<dbReference type="InterPro" id="IPR017972">
    <property type="entry name" value="Cyt_P450_CS"/>
</dbReference>
<dbReference type="OrthoDB" id="1055148at2759"/>
<dbReference type="GO" id="GO:0005506">
    <property type="term" value="F:iron ion binding"/>
    <property type="evidence" value="ECO:0007669"/>
    <property type="project" value="InterPro"/>
</dbReference>
<dbReference type="InterPro" id="IPR002401">
    <property type="entry name" value="Cyt_P450_E_grp-I"/>
</dbReference>
<dbReference type="PANTHER" id="PTHR47946">
    <property type="entry name" value="CYTOCHROME P450 78A7-RELATED"/>
    <property type="match status" value="1"/>
</dbReference>
<reference evidence="13" key="2">
    <citation type="submission" date="2018-10" db="UniProtKB">
        <authorList>
            <consortium name="EnsemblPlants"/>
        </authorList>
    </citation>
    <scope>IDENTIFICATION</scope>
</reference>
<dbReference type="InterPro" id="IPR051996">
    <property type="entry name" value="Cytochrome_P450_78A"/>
</dbReference>
<dbReference type="Proteomes" id="UP000019116">
    <property type="component" value="Chromosome 4B"/>
</dbReference>
<keyword evidence="9 11" id="KW-0503">Monooxygenase</keyword>
<protein>
    <recommendedName>
        <fullName evidence="15">Cytochrome P450</fullName>
    </recommendedName>
</protein>
<evidence type="ECO:0000256" key="2">
    <source>
        <dbReference type="ARBA" id="ARBA00010617"/>
    </source>
</evidence>
<proteinExistence type="inferred from homology"/>
<evidence type="ECO:0000256" key="11">
    <source>
        <dbReference type="RuleBase" id="RU000461"/>
    </source>
</evidence>
<evidence type="ECO:0000256" key="4">
    <source>
        <dbReference type="ARBA" id="ARBA00022692"/>
    </source>
</evidence>
<gene>
    <name evidence="13" type="primary">LOC123089433</name>
</gene>
<feature type="binding site" description="axial binding residue" evidence="10">
    <location>
        <position position="544"/>
    </location>
    <ligand>
        <name>heme</name>
        <dbReference type="ChEBI" id="CHEBI:30413"/>
    </ligand>
    <ligandPart>
        <name>Fe</name>
        <dbReference type="ChEBI" id="CHEBI:18248"/>
    </ligandPart>
</feature>
<dbReference type="Gramene" id="TraesCLE_scaffold_048270_01G000200.1">
    <property type="protein sequence ID" value="TraesCLE_scaffold_048270_01G000200.1"/>
    <property type="gene ID" value="TraesCLE_scaffold_048270_01G000200"/>
</dbReference>